<reference evidence="1 2" key="1">
    <citation type="journal article" date="2016" name="Genome Announc.">
        <title>Draft Genome Sequence of the Thermotolerant Cyanobacterium Desertifilum sp. IPPAS B-1220.</title>
        <authorList>
            <person name="Mironov K.S."/>
            <person name="Sinetova M.A."/>
            <person name="Bolatkhan K."/>
            <person name="Zayadan B.K."/>
            <person name="Ustinova V.V."/>
            <person name="Kupriyanova E.V."/>
            <person name="Skrypnik A.N."/>
            <person name="Gogoleva N.E."/>
            <person name="Gogolev Y.V."/>
            <person name="Los D.A."/>
        </authorList>
    </citation>
    <scope>NUCLEOTIDE SEQUENCE [LARGE SCALE GENOMIC DNA]</scope>
    <source>
        <strain evidence="1 2">IPPAS B-1220</strain>
    </source>
</reference>
<keyword evidence="2" id="KW-1185">Reference proteome</keyword>
<sequence>MAIKTRNTHSGNDLVASHDGLPPEIVVPELQKHYTNFVQSLGQVLTDITALEVSTMVVSHISASKFIPEEAYRDIYEIPDNGDTQYFRDRQIPESLYPQYLAIRRKLIAAYQRIPLSLDQPTSNWTETLPNPNNPNDTPRVQSLLSDPRFLRGLRKISEIKTSLDQYDGNFPLNHLIYAQTVMQLDGDILHRYHQGLLEQENRELLIKIHQEGVISGEKQWRGVIGFMVDFVQMLLHKQANSASLPPTSR</sequence>
<dbReference type="Proteomes" id="UP000095472">
    <property type="component" value="Chromosome"/>
</dbReference>
<accession>A0ACD5GT25</accession>
<evidence type="ECO:0000313" key="2">
    <source>
        <dbReference type="Proteomes" id="UP000095472"/>
    </source>
</evidence>
<organism evidence="1 2">
    <name type="scientific">Desertifilum tharense IPPAS B-1220</name>
    <dbReference type="NCBI Taxonomy" id="1781255"/>
    <lineage>
        <taxon>Bacteria</taxon>
        <taxon>Bacillati</taxon>
        <taxon>Cyanobacteriota</taxon>
        <taxon>Cyanophyceae</taxon>
        <taxon>Desertifilales</taxon>
        <taxon>Desertifilaceae</taxon>
        <taxon>Desertifilum</taxon>
    </lineage>
</organism>
<evidence type="ECO:0000313" key="1">
    <source>
        <dbReference type="EMBL" id="XPM63241.1"/>
    </source>
</evidence>
<name>A0ACD5GT25_9CYAN</name>
<proteinExistence type="predicted"/>
<protein>
    <submittedName>
        <fullName evidence="1">Uncharacterized protein</fullName>
    </submittedName>
</protein>
<gene>
    <name evidence="1" type="ORF">BH720_028310</name>
</gene>
<dbReference type="EMBL" id="CP182909">
    <property type="protein sequence ID" value="XPM63241.1"/>
    <property type="molecule type" value="Genomic_DNA"/>
</dbReference>